<dbReference type="SUPFAM" id="SSF54523">
    <property type="entry name" value="Pili subunits"/>
    <property type="match status" value="1"/>
</dbReference>
<evidence type="ECO:0000256" key="1">
    <source>
        <dbReference type="SAM" id="Phobius"/>
    </source>
</evidence>
<reference evidence="2 3" key="1">
    <citation type="journal article" date="2019" name="J Genomics">
        <title>The Draft Genome of a Hydrogen-producing Cyanobacterium, Arthrospira platensis NIES-46.</title>
        <authorList>
            <person name="Suzuki S."/>
            <person name="Yamaguchi H."/>
            <person name="Kawachi M."/>
        </authorList>
    </citation>
    <scope>NUCLEOTIDE SEQUENCE [LARGE SCALE GENOMIC DNA]</scope>
    <source>
        <strain evidence="2 3">NIES-46</strain>
    </source>
</reference>
<dbReference type="RefSeq" id="WP_152088349.1">
    <property type="nucleotide sequence ID" value="NZ_BIMW01000010.1"/>
</dbReference>
<protein>
    <submittedName>
        <fullName evidence="2">Uncharacterized protein</fullName>
    </submittedName>
</protein>
<accession>A0A5M3T479</accession>
<evidence type="ECO:0000313" key="3">
    <source>
        <dbReference type="Proteomes" id="UP000326169"/>
    </source>
</evidence>
<proteinExistence type="predicted"/>
<keyword evidence="3" id="KW-1185">Reference proteome</keyword>
<gene>
    <name evidence="2" type="ORF">NIES46_03580</name>
</gene>
<evidence type="ECO:0000313" key="2">
    <source>
        <dbReference type="EMBL" id="GCE92319.1"/>
    </source>
</evidence>
<dbReference type="Pfam" id="PF07963">
    <property type="entry name" value="N_methyl"/>
    <property type="match status" value="1"/>
</dbReference>
<organism evidence="2 3">
    <name type="scientific">Limnospira platensis NIES-46</name>
    <dbReference type="NCBI Taxonomy" id="1236695"/>
    <lineage>
        <taxon>Bacteria</taxon>
        <taxon>Bacillati</taxon>
        <taxon>Cyanobacteriota</taxon>
        <taxon>Cyanophyceae</taxon>
        <taxon>Oscillatoriophycideae</taxon>
        <taxon>Oscillatoriales</taxon>
        <taxon>Sirenicapillariaceae</taxon>
        <taxon>Limnospira</taxon>
    </lineage>
</organism>
<keyword evidence="1" id="KW-1133">Transmembrane helix</keyword>
<keyword evidence="1" id="KW-0812">Transmembrane</keyword>
<dbReference type="GeneID" id="301681329"/>
<dbReference type="EMBL" id="BIMW01000010">
    <property type="protein sequence ID" value="GCE92319.1"/>
    <property type="molecule type" value="Genomic_DNA"/>
</dbReference>
<dbReference type="Proteomes" id="UP000326169">
    <property type="component" value="Unassembled WGS sequence"/>
</dbReference>
<comment type="caution">
    <text evidence="2">The sequence shown here is derived from an EMBL/GenBank/DDBJ whole genome shotgun (WGS) entry which is preliminary data.</text>
</comment>
<dbReference type="NCBIfam" id="TIGR02532">
    <property type="entry name" value="IV_pilin_GFxxxE"/>
    <property type="match status" value="1"/>
</dbReference>
<dbReference type="InterPro" id="IPR045584">
    <property type="entry name" value="Pilin-like"/>
</dbReference>
<dbReference type="InterPro" id="IPR012902">
    <property type="entry name" value="N_methyl_site"/>
</dbReference>
<sequence length="196" mass="21954">MSILINRKAVDYRRKNNQSGFTIIEMLVVALMVGILSAIAAPTWLMFANRQKVRTVNDRVYNAIQEAQSQAQLTSLGRSLEFGEHQGIPAYRIYLTSGGRPDDDNAGWQTLDVNGEINEGQITLQVIPPTSNSREHLEFDHQGVIVPEQDRNNNITEDNPFRVVVSSADETVIHCVLVRTILVSTQKREGDACFDE</sequence>
<dbReference type="Gene3D" id="3.30.700.10">
    <property type="entry name" value="Glycoprotein, Type 4 Pilin"/>
    <property type="match status" value="1"/>
</dbReference>
<keyword evidence="1" id="KW-0472">Membrane</keyword>
<name>A0A5M3T479_LIMPL</name>
<feature type="transmembrane region" description="Helical" evidence="1">
    <location>
        <begin position="21"/>
        <end position="47"/>
    </location>
</feature>